<dbReference type="RefSeq" id="WP_106228823.1">
    <property type="nucleotide sequence ID" value="NZ_PVTV01000019.1"/>
</dbReference>
<dbReference type="Pfam" id="PF00881">
    <property type="entry name" value="Nitroreductase"/>
    <property type="match status" value="1"/>
</dbReference>
<sequence length="277" mass="30345">MTQATHAEFTKLLQARYGNQSITVEAVNETIATMMNHRSVRAYTDQPIPSDALELMMAAAQSASTSSNLQTWSVVAVTDPESKERLSQFAGNQAWIRNCPVFLVWLADLARMESLGQKRNLPTEGLNYVEMLMMATIDSALAAQNAAIAAESLGLGVVYIGGIRNQPEEVAKELGLPPKIFATFGMCLGYPEPTKLSGIRPRLAQSAILHHEKYDPTAFESAANAYNVVMDEFFKAHSMKPQGEWDAHSLKRVAGPESLTGRDRLATALKNLGFELK</sequence>
<dbReference type="Proteomes" id="UP000238308">
    <property type="component" value="Unassembled WGS sequence"/>
</dbReference>
<dbReference type="CDD" id="cd02146">
    <property type="entry name" value="NfsA-like"/>
    <property type="match status" value="1"/>
</dbReference>
<proteinExistence type="inferred from homology"/>
<dbReference type="InterPro" id="IPR016446">
    <property type="entry name" value="Flavin_OxRdtase_Frp"/>
</dbReference>
<dbReference type="AlphaFoldDB" id="A0A2T0XAV5"/>
<comment type="similarity">
    <text evidence="1 5">Belongs to the flavin oxidoreductase frp family.</text>
</comment>
<feature type="domain" description="Nitroreductase" evidence="6">
    <location>
        <begin position="35"/>
        <end position="190"/>
    </location>
</feature>
<dbReference type="OrthoDB" id="3181400at2"/>
<name>A0A2T0XAV5_9BURK</name>
<dbReference type="PANTHER" id="PTHR43425:SF2">
    <property type="entry name" value="OXYGEN-INSENSITIVE NADPH NITROREDUCTASE"/>
    <property type="match status" value="1"/>
</dbReference>
<keyword evidence="8" id="KW-1185">Reference proteome</keyword>
<keyword evidence="5" id="KW-0521">NADP</keyword>
<evidence type="ECO:0000256" key="3">
    <source>
        <dbReference type="ARBA" id="ARBA00022643"/>
    </source>
</evidence>
<dbReference type="EMBL" id="PVTV01000019">
    <property type="protein sequence ID" value="PRY96070.1"/>
    <property type="molecule type" value="Genomic_DNA"/>
</dbReference>
<gene>
    <name evidence="7" type="ORF">BCM14_3010</name>
</gene>
<evidence type="ECO:0000259" key="6">
    <source>
        <dbReference type="Pfam" id="PF00881"/>
    </source>
</evidence>
<keyword evidence="2 5" id="KW-0285">Flavoprotein</keyword>
<keyword evidence="3 5" id="KW-0288">FMN</keyword>
<dbReference type="InterPro" id="IPR000415">
    <property type="entry name" value="Nitroreductase-like"/>
</dbReference>
<evidence type="ECO:0000256" key="2">
    <source>
        <dbReference type="ARBA" id="ARBA00022630"/>
    </source>
</evidence>
<evidence type="ECO:0000256" key="4">
    <source>
        <dbReference type="ARBA" id="ARBA00023002"/>
    </source>
</evidence>
<evidence type="ECO:0000256" key="1">
    <source>
        <dbReference type="ARBA" id="ARBA00008366"/>
    </source>
</evidence>
<dbReference type="InterPro" id="IPR029479">
    <property type="entry name" value="Nitroreductase"/>
</dbReference>
<protein>
    <submittedName>
        <fullName evidence="7">Nitroreductase</fullName>
    </submittedName>
</protein>
<evidence type="ECO:0000313" key="7">
    <source>
        <dbReference type="EMBL" id="PRY96070.1"/>
    </source>
</evidence>
<reference evidence="7 8" key="1">
    <citation type="submission" date="2018-03" db="EMBL/GenBank/DDBJ databases">
        <title>Genomic Encyclopedia of Type Strains, Phase III (KMG-III): the genomes of soil and plant-associated and newly described type strains.</title>
        <authorList>
            <person name="Whitman W."/>
        </authorList>
    </citation>
    <scope>NUCLEOTIDE SEQUENCE [LARGE SCALE GENOMIC DNA]</scope>
    <source>
        <strain evidence="7 8">MWH-P2sevCIIIb</strain>
    </source>
</reference>
<evidence type="ECO:0000313" key="8">
    <source>
        <dbReference type="Proteomes" id="UP000238308"/>
    </source>
</evidence>
<accession>A0A2T0XAV5</accession>
<dbReference type="PIRSF" id="PIRSF005426">
    <property type="entry name" value="Frp"/>
    <property type="match status" value="1"/>
</dbReference>
<evidence type="ECO:0000256" key="5">
    <source>
        <dbReference type="PIRNR" id="PIRNR005426"/>
    </source>
</evidence>
<dbReference type="PANTHER" id="PTHR43425">
    <property type="entry name" value="OXYGEN-INSENSITIVE NADPH NITROREDUCTASE"/>
    <property type="match status" value="1"/>
</dbReference>
<comment type="caution">
    <text evidence="7">The sequence shown here is derived from an EMBL/GenBank/DDBJ whole genome shotgun (WGS) entry which is preliminary data.</text>
</comment>
<dbReference type="SUPFAM" id="SSF55469">
    <property type="entry name" value="FMN-dependent nitroreductase-like"/>
    <property type="match status" value="1"/>
</dbReference>
<keyword evidence="4 5" id="KW-0560">Oxidoreductase</keyword>
<dbReference type="GO" id="GO:0016491">
    <property type="term" value="F:oxidoreductase activity"/>
    <property type="evidence" value="ECO:0007669"/>
    <property type="project" value="UniProtKB-UniRule"/>
</dbReference>
<dbReference type="Gene3D" id="3.40.109.10">
    <property type="entry name" value="NADH Oxidase"/>
    <property type="match status" value="1"/>
</dbReference>
<organism evidence="7 8">
    <name type="scientific">Jezberella montanilacus</name>
    <dbReference type="NCBI Taxonomy" id="323426"/>
    <lineage>
        <taxon>Bacteria</taxon>
        <taxon>Pseudomonadati</taxon>
        <taxon>Pseudomonadota</taxon>
        <taxon>Betaproteobacteria</taxon>
        <taxon>Burkholderiales</taxon>
        <taxon>Alcaligenaceae</taxon>
        <taxon>Jezberella</taxon>
    </lineage>
</organism>